<feature type="transmembrane region" description="Helical" evidence="1">
    <location>
        <begin position="56"/>
        <end position="76"/>
    </location>
</feature>
<dbReference type="Proteomes" id="UP000663064">
    <property type="component" value="Chromosome"/>
</dbReference>
<proteinExistence type="predicted"/>
<dbReference type="KEGG" id="hgi:ABY42_11450"/>
<dbReference type="AlphaFoldDB" id="A0A0K1IVJ6"/>
<evidence type="ECO:0000313" key="2">
    <source>
        <dbReference type="EMBL" id="AKU08313.1"/>
    </source>
</evidence>
<dbReference type="RefSeq" id="WP_004975521.1">
    <property type="nucleotide sequence ID" value="NZ_CP011947.1"/>
</dbReference>
<dbReference type="Pfam" id="PF17647">
    <property type="entry name" value="DUF5518"/>
    <property type="match status" value="1"/>
</dbReference>
<name>A0A0K1IVJ6_HALGI</name>
<reference evidence="2" key="2">
    <citation type="submission" date="2015-06" db="EMBL/GenBank/DDBJ databases">
        <authorList>
            <person name="Hoefler B.C."/>
            <person name="Straight P.D."/>
        </authorList>
    </citation>
    <scope>NUCLEOTIDE SEQUENCE [LARGE SCALE GENOMIC DNA]</scope>
    <source>
        <strain evidence="2">ARA6</strain>
    </source>
</reference>
<accession>A0A0K1IVJ6</accession>
<dbReference type="PATRIC" id="fig|35746.4.peg.2479"/>
<dbReference type="Proteomes" id="UP000066124">
    <property type="component" value="Chromosome"/>
</dbReference>
<sequence>MTEWRPVFVGVCLAACTESLVYAMTGQFTLVGGVTGSALAGYVVGTDPADGGWHGLMAGVVWGCLLMPVSVLLTFLERTPILFPFQYLIPMFETAGELTTAIMLALSLPNVASGALGSLARRDAAGTWFDPEMAEVDPVEDA</sequence>
<reference evidence="4" key="1">
    <citation type="journal article" date="2015" name="J. Biotechnol.">
        <title>Complete genome sequence of Haloferax gibbonsii strain ARA6, a potential producer of polyhydroxyalkanoates and halocins isolated from Araruama, Rio de Janeiro, Brasil.</title>
        <authorList>
            <person name="Pinto L.H."/>
            <person name="D'Alincourt Carvalho-Assef A.P."/>
            <person name="Vieira R.P."/>
            <person name="Clementino M.M."/>
            <person name="Albano R.M."/>
        </authorList>
    </citation>
    <scope>NUCLEOTIDE SEQUENCE [LARGE SCALE GENOMIC DNA]</scope>
    <source>
        <strain evidence="4">ARA6</strain>
    </source>
</reference>
<gene>
    <name evidence="2" type="ORF">ABY42_11450</name>
    <name evidence="3" type="ORF">HfgLR_12010</name>
</gene>
<dbReference type="GeneID" id="59460069"/>
<dbReference type="EMBL" id="CP011947">
    <property type="protein sequence ID" value="AKU08313.1"/>
    <property type="molecule type" value="Genomic_DNA"/>
</dbReference>
<protein>
    <submittedName>
        <fullName evidence="3">DUF5518 domain protein</fullName>
    </submittedName>
</protein>
<evidence type="ECO:0000313" key="4">
    <source>
        <dbReference type="Proteomes" id="UP000066124"/>
    </source>
</evidence>
<keyword evidence="1" id="KW-0812">Transmembrane</keyword>
<evidence type="ECO:0000313" key="3">
    <source>
        <dbReference type="EMBL" id="QOS12539.1"/>
    </source>
</evidence>
<keyword evidence="1" id="KW-0472">Membrane</keyword>
<evidence type="ECO:0000256" key="1">
    <source>
        <dbReference type="SAM" id="Phobius"/>
    </source>
</evidence>
<dbReference type="InterPro" id="IPR040493">
    <property type="entry name" value="DUF5518"/>
</dbReference>
<dbReference type="EMBL" id="CP063205">
    <property type="protein sequence ID" value="QOS12539.1"/>
    <property type="molecule type" value="Genomic_DNA"/>
</dbReference>
<organism evidence="2 4">
    <name type="scientific">Haloferax gibbonsii</name>
    <dbReference type="NCBI Taxonomy" id="35746"/>
    <lineage>
        <taxon>Archaea</taxon>
        <taxon>Methanobacteriati</taxon>
        <taxon>Methanobacteriota</taxon>
        <taxon>Stenosarchaea group</taxon>
        <taxon>Halobacteria</taxon>
        <taxon>Halobacteriales</taxon>
        <taxon>Haloferacaceae</taxon>
        <taxon>Haloferax</taxon>
    </lineage>
</organism>
<reference evidence="3" key="3">
    <citation type="journal article" date="2021" name="Front. Microbiol.">
        <title>Cellular and Genomic Properties of Haloferax gibbonsii LR2-5, the Host of Euryarchaeal Virus HFTV1.</title>
        <authorList>
            <person name="Tittes C."/>
            <person name="Schwarzer S."/>
            <person name="Pfeiffer F."/>
            <person name="Dyall-Smith M."/>
            <person name="Rodriguez-Franco M."/>
            <person name="Oksanen H.M."/>
            <person name="Quax T.E.F."/>
        </authorList>
    </citation>
    <scope>NUCLEOTIDE SEQUENCE</scope>
    <source>
        <strain evidence="3">LR2-5</strain>
    </source>
</reference>
<keyword evidence="1" id="KW-1133">Transmembrane helix</keyword>